<evidence type="ECO:0000256" key="1">
    <source>
        <dbReference type="SAM" id="MobiDB-lite"/>
    </source>
</evidence>
<dbReference type="AlphaFoldDB" id="A0A1G1YMU8"/>
<dbReference type="Proteomes" id="UP000178122">
    <property type="component" value="Unassembled WGS sequence"/>
</dbReference>
<dbReference type="EMBL" id="MHIN01000042">
    <property type="protein sequence ID" value="OGY53682.1"/>
    <property type="molecule type" value="Genomic_DNA"/>
</dbReference>
<protein>
    <submittedName>
        <fullName evidence="2">Uncharacterized protein</fullName>
    </submittedName>
</protein>
<evidence type="ECO:0000313" key="3">
    <source>
        <dbReference type="Proteomes" id="UP000178122"/>
    </source>
</evidence>
<proteinExistence type="predicted"/>
<gene>
    <name evidence="2" type="ORF">A2912_05045</name>
</gene>
<accession>A0A1G1YMU8</accession>
<feature type="region of interest" description="Disordered" evidence="1">
    <location>
        <begin position="26"/>
        <end position="61"/>
    </location>
</feature>
<comment type="caution">
    <text evidence="2">The sequence shown here is derived from an EMBL/GenBank/DDBJ whole genome shotgun (WGS) entry which is preliminary data.</text>
</comment>
<organism evidence="2 3">
    <name type="scientific">Candidatus Buchananbacteria bacterium RIFCSPLOWO2_01_FULL_40_23b</name>
    <dbReference type="NCBI Taxonomy" id="1797544"/>
    <lineage>
        <taxon>Bacteria</taxon>
        <taxon>Candidatus Buchananiibacteriota</taxon>
    </lineage>
</organism>
<feature type="compositionally biased region" description="Basic and acidic residues" evidence="1">
    <location>
        <begin position="52"/>
        <end position="61"/>
    </location>
</feature>
<evidence type="ECO:0000313" key="2">
    <source>
        <dbReference type="EMBL" id="OGY53682.1"/>
    </source>
</evidence>
<sequence>MSNKNPGENPGHRKPKVSWATRIVPGLVGPKARPKGVVDGKAGQYSCTTDSKPVDRRTSDI</sequence>
<feature type="region of interest" description="Disordered" evidence="1">
    <location>
        <begin position="1"/>
        <end position="20"/>
    </location>
</feature>
<name>A0A1G1YMU8_9BACT</name>
<reference evidence="2 3" key="1">
    <citation type="journal article" date="2016" name="Nat. Commun.">
        <title>Thousands of microbial genomes shed light on interconnected biogeochemical processes in an aquifer system.</title>
        <authorList>
            <person name="Anantharaman K."/>
            <person name="Brown C.T."/>
            <person name="Hug L.A."/>
            <person name="Sharon I."/>
            <person name="Castelle C.J."/>
            <person name="Probst A.J."/>
            <person name="Thomas B.C."/>
            <person name="Singh A."/>
            <person name="Wilkins M.J."/>
            <person name="Karaoz U."/>
            <person name="Brodie E.L."/>
            <person name="Williams K.H."/>
            <person name="Hubbard S.S."/>
            <person name="Banfield J.F."/>
        </authorList>
    </citation>
    <scope>NUCLEOTIDE SEQUENCE [LARGE SCALE GENOMIC DNA]</scope>
</reference>